<evidence type="ECO:0000313" key="3">
    <source>
        <dbReference type="EMBL" id="KAG8578976.1"/>
    </source>
</evidence>
<dbReference type="EMBL" id="WNYA01000004">
    <property type="protein sequence ID" value="KAG8578974.1"/>
    <property type="molecule type" value="Genomic_DNA"/>
</dbReference>
<proteinExistence type="predicted"/>
<feature type="compositionally biased region" description="Low complexity" evidence="1">
    <location>
        <begin position="152"/>
        <end position="174"/>
    </location>
</feature>
<dbReference type="InterPro" id="IPR006578">
    <property type="entry name" value="MADF-dom"/>
</dbReference>
<dbReference type="EMBL" id="WNYA01000004">
    <property type="protein sequence ID" value="KAG8578971.1"/>
    <property type="molecule type" value="Genomic_DNA"/>
</dbReference>
<accession>A0AAV7C2Q4</accession>
<comment type="caution">
    <text evidence="3">The sequence shown here is derived from an EMBL/GenBank/DDBJ whole genome shotgun (WGS) entry which is preliminary data.</text>
</comment>
<keyword evidence="4" id="KW-1185">Reference proteome</keyword>
<dbReference type="EMBL" id="WNYA01000004">
    <property type="protein sequence ID" value="KAG8578976.1"/>
    <property type="molecule type" value="Genomic_DNA"/>
</dbReference>
<sequence length="268" mass="31216">MERHSPEFIKDFIDMYRSFSCLWKVKSPDYCNRQKKSEAFEKLIKVSRKYYPTADLRFVKHKIQNLRTVYKKELNKVEASKRSGAGPGQVYIPRLWYFDMLAFTQDQEVSHNSHCLLSNEDQEVEDEVPSASCENYMVREFYVKEEMEETDTSPSTVPSESSPNINAVSHMSSGRSRRRSREQMNKTNELLQQAKELLGTTPDEFDGIALNVAGKLRRMSERQRLYCERLVTDLLIKGLLGELDEETIIYNKRYLGQAAQISIKNNID</sequence>
<evidence type="ECO:0000256" key="1">
    <source>
        <dbReference type="SAM" id="MobiDB-lite"/>
    </source>
</evidence>
<reference evidence="3" key="1">
    <citation type="thesis" date="2020" institute="ProQuest LLC" country="789 East Eisenhower Parkway, Ann Arbor, MI, USA">
        <title>Comparative Genomics and Chromosome Evolution.</title>
        <authorList>
            <person name="Mudd A.B."/>
        </authorList>
    </citation>
    <scope>NUCLEOTIDE SEQUENCE</scope>
    <source>
        <strain evidence="3">237g6f4</strain>
        <tissue evidence="3">Blood</tissue>
    </source>
</reference>
<dbReference type="PANTHER" id="PTHR21505">
    <property type="entry name" value="MADF DOMAIN-CONTAINING PROTEIN-RELATED"/>
    <property type="match status" value="1"/>
</dbReference>
<dbReference type="SMART" id="SM00595">
    <property type="entry name" value="MADF"/>
    <property type="match status" value="1"/>
</dbReference>
<name>A0AAV7C2Q4_ENGPU</name>
<organism evidence="3 4">
    <name type="scientific">Engystomops pustulosus</name>
    <name type="common">Tungara frog</name>
    <name type="synonym">Physalaemus pustulosus</name>
    <dbReference type="NCBI Taxonomy" id="76066"/>
    <lineage>
        <taxon>Eukaryota</taxon>
        <taxon>Metazoa</taxon>
        <taxon>Chordata</taxon>
        <taxon>Craniata</taxon>
        <taxon>Vertebrata</taxon>
        <taxon>Euteleostomi</taxon>
        <taxon>Amphibia</taxon>
        <taxon>Batrachia</taxon>
        <taxon>Anura</taxon>
        <taxon>Neobatrachia</taxon>
        <taxon>Hyloidea</taxon>
        <taxon>Leptodactylidae</taxon>
        <taxon>Leiuperinae</taxon>
        <taxon>Engystomops</taxon>
    </lineage>
</organism>
<dbReference type="Pfam" id="PF10545">
    <property type="entry name" value="MADF_DNA_bdg"/>
    <property type="match status" value="1"/>
</dbReference>
<feature type="region of interest" description="Disordered" evidence="1">
    <location>
        <begin position="147"/>
        <end position="185"/>
    </location>
</feature>
<dbReference type="PROSITE" id="PS51029">
    <property type="entry name" value="MADF"/>
    <property type="match status" value="1"/>
</dbReference>
<evidence type="ECO:0000259" key="2">
    <source>
        <dbReference type="PROSITE" id="PS51029"/>
    </source>
</evidence>
<dbReference type="AlphaFoldDB" id="A0AAV7C2Q4"/>
<dbReference type="EMBL" id="WNYA01000004">
    <property type="protein sequence ID" value="KAG8578972.1"/>
    <property type="molecule type" value="Genomic_DNA"/>
</dbReference>
<gene>
    <name evidence="3" type="ORF">GDO81_010678</name>
</gene>
<dbReference type="EMBL" id="WNYA01000004">
    <property type="protein sequence ID" value="KAG8578975.1"/>
    <property type="molecule type" value="Genomic_DNA"/>
</dbReference>
<dbReference type="Proteomes" id="UP000824782">
    <property type="component" value="Unassembled WGS sequence"/>
</dbReference>
<dbReference type="PANTHER" id="PTHR21505:SF8">
    <property type="entry name" value="DPT-YFP REPRESSOR BY OVEREXPRESSION, ISOFORM D-RELATED"/>
    <property type="match status" value="1"/>
</dbReference>
<protein>
    <recommendedName>
        <fullName evidence="2">MADF domain-containing protein</fullName>
    </recommendedName>
</protein>
<dbReference type="EMBL" id="WNYA01000004">
    <property type="protein sequence ID" value="KAG8578973.1"/>
    <property type="molecule type" value="Genomic_DNA"/>
</dbReference>
<feature type="domain" description="MADF" evidence="2">
    <location>
        <begin position="11"/>
        <end position="109"/>
    </location>
</feature>
<evidence type="ECO:0000313" key="4">
    <source>
        <dbReference type="Proteomes" id="UP000824782"/>
    </source>
</evidence>